<evidence type="ECO:0000313" key="2">
    <source>
        <dbReference type="EMBL" id="KAK3250775.1"/>
    </source>
</evidence>
<organism evidence="2 3">
    <name type="scientific">Cymbomonas tetramitiformis</name>
    <dbReference type="NCBI Taxonomy" id="36881"/>
    <lineage>
        <taxon>Eukaryota</taxon>
        <taxon>Viridiplantae</taxon>
        <taxon>Chlorophyta</taxon>
        <taxon>Pyramimonadophyceae</taxon>
        <taxon>Pyramimonadales</taxon>
        <taxon>Pyramimonadaceae</taxon>
        <taxon>Cymbomonas</taxon>
    </lineage>
</organism>
<feature type="region of interest" description="Disordered" evidence="1">
    <location>
        <begin position="27"/>
        <end position="63"/>
    </location>
</feature>
<dbReference type="Proteomes" id="UP001190700">
    <property type="component" value="Unassembled WGS sequence"/>
</dbReference>
<sequence length="198" mass="21866">MRPEVCWEDNDAWYPCTITSVLGDQCHEASDDDGEEDLDLRSETFRPLPPQRSEGEPEERDSALGDRWRAQLGEHPDTGLAITARQAALAKSTQGNCWPKAFRGLPWLLAAEELLLLHMGSLLWRGTEAAGSMQPHLLAISETTTRTSGVTSLSKAVQWLVPLPASHMDPERWGAHPPQAAVKTSSARPGEDMMCREI</sequence>
<gene>
    <name evidence="2" type="ORF">CYMTET_39864</name>
</gene>
<proteinExistence type="predicted"/>
<reference evidence="2 3" key="1">
    <citation type="journal article" date="2015" name="Genome Biol. Evol.">
        <title>Comparative Genomics of a Bacterivorous Green Alga Reveals Evolutionary Causalities and Consequences of Phago-Mixotrophic Mode of Nutrition.</title>
        <authorList>
            <person name="Burns J.A."/>
            <person name="Paasch A."/>
            <person name="Narechania A."/>
            <person name="Kim E."/>
        </authorList>
    </citation>
    <scope>NUCLEOTIDE SEQUENCE [LARGE SCALE GENOMIC DNA]</scope>
    <source>
        <strain evidence="2 3">PLY_AMNH</strain>
    </source>
</reference>
<feature type="compositionally biased region" description="Basic and acidic residues" evidence="1">
    <location>
        <begin position="189"/>
        <end position="198"/>
    </location>
</feature>
<protein>
    <submittedName>
        <fullName evidence="2">Uncharacterized protein</fullName>
    </submittedName>
</protein>
<keyword evidence="3" id="KW-1185">Reference proteome</keyword>
<dbReference type="AlphaFoldDB" id="A0AAE0CAZ8"/>
<evidence type="ECO:0000313" key="3">
    <source>
        <dbReference type="Proteomes" id="UP001190700"/>
    </source>
</evidence>
<feature type="region of interest" description="Disordered" evidence="1">
    <location>
        <begin position="170"/>
        <end position="198"/>
    </location>
</feature>
<name>A0AAE0CAZ8_9CHLO</name>
<dbReference type="EMBL" id="LGRX02026498">
    <property type="protein sequence ID" value="KAK3250775.1"/>
    <property type="molecule type" value="Genomic_DNA"/>
</dbReference>
<comment type="caution">
    <text evidence="2">The sequence shown here is derived from an EMBL/GenBank/DDBJ whole genome shotgun (WGS) entry which is preliminary data.</text>
</comment>
<accession>A0AAE0CAZ8</accession>
<evidence type="ECO:0000256" key="1">
    <source>
        <dbReference type="SAM" id="MobiDB-lite"/>
    </source>
</evidence>